<feature type="transmembrane region" description="Helical" evidence="1">
    <location>
        <begin position="36"/>
        <end position="58"/>
    </location>
</feature>
<accession>A0AAU9SGT0</accession>
<proteinExistence type="predicted"/>
<reference evidence="3 4" key="1">
    <citation type="submission" date="2022-03" db="EMBL/GenBank/DDBJ databases">
        <authorList>
            <person name="Nunn A."/>
            <person name="Chopra R."/>
            <person name="Nunn A."/>
            <person name="Contreras Garrido A."/>
        </authorList>
    </citation>
    <scope>NUCLEOTIDE SEQUENCE [LARGE SCALE GENOMIC DNA]</scope>
</reference>
<protein>
    <recommendedName>
        <fullName evidence="2">Cathepsin propeptide inhibitor domain-containing protein</fullName>
    </recommendedName>
</protein>
<evidence type="ECO:0000313" key="4">
    <source>
        <dbReference type="Proteomes" id="UP000836841"/>
    </source>
</evidence>
<name>A0AAU9SGT0_THLAR</name>
<dbReference type="Proteomes" id="UP000836841">
    <property type="component" value="Chromosome 5"/>
</dbReference>
<evidence type="ECO:0000259" key="2">
    <source>
        <dbReference type="SMART" id="SM00848"/>
    </source>
</evidence>
<dbReference type="InterPro" id="IPR013201">
    <property type="entry name" value="Prot_inhib_I29"/>
</dbReference>
<organism evidence="3 4">
    <name type="scientific">Thlaspi arvense</name>
    <name type="common">Field penny-cress</name>
    <dbReference type="NCBI Taxonomy" id="13288"/>
    <lineage>
        <taxon>Eukaryota</taxon>
        <taxon>Viridiplantae</taxon>
        <taxon>Streptophyta</taxon>
        <taxon>Embryophyta</taxon>
        <taxon>Tracheophyta</taxon>
        <taxon>Spermatophyta</taxon>
        <taxon>Magnoliopsida</taxon>
        <taxon>eudicotyledons</taxon>
        <taxon>Gunneridae</taxon>
        <taxon>Pentapetalae</taxon>
        <taxon>rosids</taxon>
        <taxon>malvids</taxon>
        <taxon>Brassicales</taxon>
        <taxon>Brassicaceae</taxon>
        <taxon>Thlaspideae</taxon>
        <taxon>Thlaspi</taxon>
    </lineage>
</organism>
<dbReference type="Gene3D" id="3.90.70.10">
    <property type="entry name" value="Cysteine proteinases"/>
    <property type="match status" value="1"/>
</dbReference>
<keyword evidence="1" id="KW-0472">Membrane</keyword>
<evidence type="ECO:0000313" key="3">
    <source>
        <dbReference type="EMBL" id="CAH2064682.1"/>
    </source>
</evidence>
<keyword evidence="4" id="KW-1185">Reference proteome</keyword>
<dbReference type="SUPFAM" id="SSF54001">
    <property type="entry name" value="Cysteine proteinases"/>
    <property type="match status" value="1"/>
</dbReference>
<evidence type="ECO:0000256" key="1">
    <source>
        <dbReference type="SAM" id="Phobius"/>
    </source>
</evidence>
<feature type="domain" description="Cathepsin propeptide inhibitor" evidence="2">
    <location>
        <begin position="79"/>
        <end position="136"/>
    </location>
</feature>
<dbReference type="EMBL" id="OU466861">
    <property type="protein sequence ID" value="CAH2064682.1"/>
    <property type="molecule type" value="Genomic_DNA"/>
</dbReference>
<keyword evidence="1" id="KW-0812">Transmembrane</keyword>
<gene>
    <name evidence="3" type="ORF">TAV2_LOCUS17382</name>
</gene>
<dbReference type="InterPro" id="IPR038765">
    <property type="entry name" value="Papain-like_cys_pep_sf"/>
</dbReference>
<dbReference type="Pfam" id="PF08246">
    <property type="entry name" value="Inhibitor_I29"/>
    <property type="match status" value="1"/>
</dbReference>
<dbReference type="PANTHER" id="PTHR12411">
    <property type="entry name" value="CYSTEINE PROTEASE FAMILY C1-RELATED"/>
    <property type="match status" value="1"/>
</dbReference>
<dbReference type="GO" id="GO:0008234">
    <property type="term" value="F:cysteine-type peptidase activity"/>
    <property type="evidence" value="ECO:0007669"/>
    <property type="project" value="InterPro"/>
</dbReference>
<sequence length="189" mass="21718">MHVTIHFAILYITPPSHTRFLATKTHKPKHLHQKHFILFSLSQRMASIVFLILAIVLWSRTSEATSRGGLFEASAIDKHEQWMARFHRVYSDDSEKTRRFEIFKNNLEFVESFNMKPNITYKLGVNEFSDLTDEEFRARYMGLVVPDGMTGISTSASFRYESVSETGESMDWRQEGAVTSVKNQGGCVT</sequence>
<dbReference type="AlphaFoldDB" id="A0AAU9SGT0"/>
<keyword evidence="1" id="KW-1133">Transmembrane helix</keyword>
<dbReference type="InterPro" id="IPR013128">
    <property type="entry name" value="Peptidase_C1A"/>
</dbReference>
<dbReference type="SMART" id="SM00848">
    <property type="entry name" value="Inhibitor_I29"/>
    <property type="match status" value="1"/>
</dbReference>